<keyword evidence="1" id="KW-0175">Coiled coil</keyword>
<dbReference type="GeneID" id="33567118"/>
<feature type="coiled-coil region" evidence="1">
    <location>
        <begin position="216"/>
        <end position="310"/>
    </location>
</feature>
<evidence type="ECO:0000256" key="1">
    <source>
        <dbReference type="SAM" id="Coils"/>
    </source>
</evidence>
<feature type="region of interest" description="Disordered" evidence="2">
    <location>
        <begin position="1"/>
        <end position="174"/>
    </location>
</feature>
<reference evidence="3 4" key="1">
    <citation type="submission" date="2016-07" db="EMBL/GenBank/DDBJ databases">
        <title>Pervasive Adenine N6-methylation of Active Genes in Fungi.</title>
        <authorList>
            <consortium name="DOE Joint Genome Institute"/>
            <person name="Mondo S.J."/>
            <person name="Dannebaum R.O."/>
            <person name="Kuo R.C."/>
            <person name="Labutti K."/>
            <person name="Haridas S."/>
            <person name="Kuo A."/>
            <person name="Salamov A."/>
            <person name="Ahrendt S.R."/>
            <person name="Lipzen A."/>
            <person name="Sullivan W."/>
            <person name="Andreopoulos W.B."/>
            <person name="Clum A."/>
            <person name="Lindquist E."/>
            <person name="Daum C."/>
            <person name="Ramamoorthy G.K."/>
            <person name="Gryganskyi A."/>
            <person name="Culley D."/>
            <person name="Magnuson J.K."/>
            <person name="James T.Y."/>
            <person name="O'Malley M.A."/>
            <person name="Stajich J.E."/>
            <person name="Spatafora J.W."/>
            <person name="Visel A."/>
            <person name="Grigoriev I.V."/>
        </authorList>
    </citation>
    <scope>NUCLEOTIDE SEQUENCE [LARGE SCALE GENOMIC DNA]</scope>
    <source>
        <strain evidence="3 4">NRRL 3116</strain>
    </source>
</reference>
<dbReference type="Proteomes" id="UP000193648">
    <property type="component" value="Unassembled WGS sequence"/>
</dbReference>
<proteinExistence type="predicted"/>
<evidence type="ECO:0000313" key="3">
    <source>
        <dbReference type="EMBL" id="ORZ08060.1"/>
    </source>
</evidence>
<evidence type="ECO:0000313" key="4">
    <source>
        <dbReference type="Proteomes" id="UP000193648"/>
    </source>
</evidence>
<sequence>MSSISAIGLGIHHKNSDPELARSVSSPIVHHHSTDKMSPALRGHSTLNGPTGAAPPTPPPQIPLPPPPASAAPGGKVTPAHLNGNAPSSPRIGGTFNLETSSPHSSPSMRPSRAGSINSRVNSSAPNAQLSAANVVRRERDSTSSNVSEPVFNAGLNTNGSTNGHSNGWASPTGSTMSVSNISAATAQALQGVEVNELRGVVDTLAHQVQALKVEQAMQQGKIQRLEAALAEAEERLKVAQNEKQMTQDEKVTLAKEIEKVQAELTAVKLKSEKDRQELESILEKERREREKAVEARAIMEAKMEELMGRKKNSGLMSKIKIKRWSKNN</sequence>
<dbReference type="EMBL" id="MCFF01000039">
    <property type="protein sequence ID" value="ORZ08060.1"/>
    <property type="molecule type" value="Genomic_DNA"/>
</dbReference>
<dbReference type="InParanoid" id="A0A1Y2GDX2"/>
<organism evidence="3 4">
    <name type="scientific">Lobosporangium transversale</name>
    <dbReference type="NCBI Taxonomy" id="64571"/>
    <lineage>
        <taxon>Eukaryota</taxon>
        <taxon>Fungi</taxon>
        <taxon>Fungi incertae sedis</taxon>
        <taxon>Mucoromycota</taxon>
        <taxon>Mortierellomycotina</taxon>
        <taxon>Mortierellomycetes</taxon>
        <taxon>Mortierellales</taxon>
        <taxon>Mortierellaceae</taxon>
        <taxon>Lobosporangium</taxon>
    </lineage>
</organism>
<gene>
    <name evidence="3" type="ORF">BCR41DRAFT_359859</name>
</gene>
<feature type="compositionally biased region" description="Polar residues" evidence="2">
    <location>
        <begin position="115"/>
        <end position="132"/>
    </location>
</feature>
<name>A0A1Y2GDX2_9FUNG</name>
<feature type="compositionally biased region" description="Low complexity" evidence="2">
    <location>
        <begin position="101"/>
        <end position="113"/>
    </location>
</feature>
<comment type="caution">
    <text evidence="3">The sequence shown here is derived from an EMBL/GenBank/DDBJ whole genome shotgun (WGS) entry which is preliminary data.</text>
</comment>
<dbReference type="RefSeq" id="XP_021878294.1">
    <property type="nucleotide sequence ID" value="XM_022025274.1"/>
</dbReference>
<keyword evidence="4" id="KW-1185">Reference proteome</keyword>
<feature type="compositionally biased region" description="Pro residues" evidence="2">
    <location>
        <begin position="53"/>
        <end position="70"/>
    </location>
</feature>
<dbReference type="STRING" id="64571.A0A1Y2GDX2"/>
<dbReference type="OrthoDB" id="3176171at2759"/>
<protein>
    <submittedName>
        <fullName evidence="3">Uncharacterized protein</fullName>
    </submittedName>
</protein>
<accession>A0A1Y2GDX2</accession>
<evidence type="ECO:0000256" key="2">
    <source>
        <dbReference type="SAM" id="MobiDB-lite"/>
    </source>
</evidence>
<dbReference type="AlphaFoldDB" id="A0A1Y2GDX2"/>
<feature type="compositionally biased region" description="Low complexity" evidence="2">
    <location>
        <begin position="155"/>
        <end position="168"/>
    </location>
</feature>